<dbReference type="Proteomes" id="UP000748531">
    <property type="component" value="Unassembled WGS sequence"/>
</dbReference>
<comment type="caution">
    <text evidence="1">The sequence shown here is derived from an EMBL/GenBank/DDBJ whole genome shotgun (WGS) entry which is preliminary data.</text>
</comment>
<keyword evidence="2" id="KW-1185">Reference proteome</keyword>
<dbReference type="EMBL" id="LUCH01000159">
    <property type="protein sequence ID" value="KAF5405930.1"/>
    <property type="molecule type" value="Genomic_DNA"/>
</dbReference>
<sequence>MPGIHMNEDLFRVFCIPDFVDILLTKFWNLEAPTIRDNDGLAASLACELSSDVLHLVSDVDVKSRSGNIRVTDTSPTDHVCQIAYECRKSGTFLQDFSAETRAQVIEKFAPTLANNKDEITLANVRDVRMATNTVTDPKRDHLAARNAMETLLIHGAHIENQFLKRLCDHLKIYGVTLFAGPGLIRYGGHLSENMKSASNLSLEYGNLQCTVNVVESMDEAVQHIALYGSAYIETIMTENGAEVGINKGRIHSRDPLRVDGLVPIKWILRGEGQCVSDFGKQNFKHEKLPVSFAKSVSHMPSVGHKQQRPSDH</sequence>
<dbReference type="PANTHER" id="PTHR11063">
    <property type="entry name" value="GLUTAMATE SEMIALDEHYDE DEHYDROGENASE"/>
    <property type="match status" value="1"/>
</dbReference>
<dbReference type="Gene3D" id="3.40.605.10">
    <property type="entry name" value="Aldehyde Dehydrogenase, Chain A, domain 1"/>
    <property type="match status" value="2"/>
</dbReference>
<dbReference type="PANTHER" id="PTHR11063:SF8">
    <property type="entry name" value="DELTA-1-PYRROLINE-5-CARBOXYLATE SYNTHASE"/>
    <property type="match status" value="1"/>
</dbReference>
<reference evidence="1" key="1">
    <citation type="submission" date="2019-05" db="EMBL/GenBank/DDBJ databases">
        <title>Annotation for the trematode Paragonimus heterotremus.</title>
        <authorList>
            <person name="Choi Y.-J."/>
        </authorList>
    </citation>
    <scope>NUCLEOTIDE SEQUENCE</scope>
    <source>
        <strain evidence="1">LC</strain>
    </source>
</reference>
<dbReference type="InterPro" id="IPR016162">
    <property type="entry name" value="Ald_DH_N"/>
</dbReference>
<proteinExistence type="predicted"/>
<accession>A0A8J4SV03</accession>
<gene>
    <name evidence="1" type="ORF">PHET_00560</name>
</gene>
<dbReference type="GO" id="GO:0005739">
    <property type="term" value="C:mitochondrion"/>
    <property type="evidence" value="ECO:0007669"/>
    <property type="project" value="TreeGrafter"/>
</dbReference>
<evidence type="ECO:0000313" key="2">
    <source>
        <dbReference type="Proteomes" id="UP000748531"/>
    </source>
</evidence>
<organism evidence="1 2">
    <name type="scientific">Paragonimus heterotremus</name>
    <dbReference type="NCBI Taxonomy" id="100268"/>
    <lineage>
        <taxon>Eukaryota</taxon>
        <taxon>Metazoa</taxon>
        <taxon>Spiralia</taxon>
        <taxon>Lophotrochozoa</taxon>
        <taxon>Platyhelminthes</taxon>
        <taxon>Trematoda</taxon>
        <taxon>Digenea</taxon>
        <taxon>Plagiorchiida</taxon>
        <taxon>Troglotremata</taxon>
        <taxon>Troglotrematidae</taxon>
        <taxon>Paragonimus</taxon>
    </lineage>
</organism>
<evidence type="ECO:0000313" key="1">
    <source>
        <dbReference type="EMBL" id="KAF5405930.1"/>
    </source>
</evidence>
<dbReference type="AlphaFoldDB" id="A0A8J4SV03"/>
<protein>
    <submittedName>
        <fullName evidence="1">Uncharacterized protein</fullName>
    </submittedName>
</protein>
<dbReference type="InterPro" id="IPR016161">
    <property type="entry name" value="Ald_DH/histidinol_DH"/>
</dbReference>
<dbReference type="SUPFAM" id="SSF53720">
    <property type="entry name" value="ALDH-like"/>
    <property type="match status" value="1"/>
</dbReference>
<name>A0A8J4SV03_9TREM</name>
<dbReference type="GO" id="GO:0004350">
    <property type="term" value="F:glutamate-5-semialdehyde dehydrogenase activity"/>
    <property type="evidence" value="ECO:0007669"/>
    <property type="project" value="TreeGrafter"/>
</dbReference>
<dbReference type="OrthoDB" id="1934954at2759"/>